<organism evidence="1 2">
    <name type="scientific">Anaeramoeba flamelloides</name>
    <dbReference type="NCBI Taxonomy" id="1746091"/>
    <lineage>
        <taxon>Eukaryota</taxon>
        <taxon>Metamonada</taxon>
        <taxon>Anaeramoebidae</taxon>
        <taxon>Anaeramoeba</taxon>
    </lineage>
</organism>
<reference evidence="1" key="1">
    <citation type="submission" date="2022-08" db="EMBL/GenBank/DDBJ databases">
        <title>Novel sulfate-reducing endosymbionts in the free-living metamonad Anaeramoeba.</title>
        <authorList>
            <person name="Jerlstrom-Hultqvist J."/>
            <person name="Cepicka I."/>
            <person name="Gallot-Lavallee L."/>
            <person name="Salas-Leiva D."/>
            <person name="Curtis B.A."/>
            <person name="Zahonova K."/>
            <person name="Pipaliya S."/>
            <person name="Dacks J."/>
            <person name="Roger A.J."/>
        </authorList>
    </citation>
    <scope>NUCLEOTIDE SEQUENCE</scope>
    <source>
        <strain evidence="1">Schooner1</strain>
    </source>
</reference>
<gene>
    <name evidence="1" type="ORF">M0813_06361</name>
</gene>
<keyword evidence="2" id="KW-1185">Reference proteome</keyword>
<sequence length="889" mass="106111">MKKFSYKVCLCCCKPTTKILNDKLLMKIIDYVEGLRRFNICSNCSSYLYKNILPPKFYKRKYRMNQSKIIIKLIKNFKFLFFEKIKKEEEKRENEKEKETRYTNEQKSIQNDLKGNTQQNRQNINIIENNTTTKTRGENLLKKRRYNLRKKINSSFFQGIDNKSVTHKTRNNFFKKCHSIKTQLMEDFNMTSVNNSKDCNDVTWQPKNDDNFSSKQNKTINNIQIEFTDFNIFDGLRQNLKSTSTLNFFHDNEPIIKNSQYIHNSETNLAHTEMFTNGGNSIQNDQNELTKNLSEHDIENTYTNHEDFIQNDQNDINGICDEFNVEKKYTTYDDFIQNDQNELTKNLNENDIENMYTNNEDFIQNDQIELNEKCDDFNVEKKYTNYDDFIQNDQNELDENQNENDIENMYTNNEDFIQNDQIELNEECNEFNVKKKYIDDSQIIQKDLLIPYNPNIKCLNTIEKDYFELKNSLSISRKESNMVRGFIKKHFTLKNPDEDFRSDKTIERKTNELTDNKVIHKVIVDDIDILPDFSNPIKYESYPIAYNSILESLKRFLSNKKLKDELIYEPIYGSSPNKPNFEPTEISSSKYFQKILHFYQNKEKSENVQYIFLSFFLDSHKYCTHQSILGFYCFIDNLPVEWRLKYESIFCVANLEEGTNFYNIIEYLPFIHEIKKLENDGFNFCGFHYKIIPFRFIGDCPELQKARGKKSILHKKGCPVCKSKRLQKNLNYNSLDIQHKYRNQEKYNQYYRKINDQLIKIENKLKQIILNKPDGDNLRKIITSINKNKNKVSSISEKYGLAIQKCNPWLTYFNFQTNSLNNFPIEIIHCLIEGILKDFILFIKQKINKKLKLFETRLKRVNLPSKFPRLDFAFNVLSFFKAKTFKFIL</sequence>
<evidence type="ECO:0000313" key="2">
    <source>
        <dbReference type="Proteomes" id="UP001150062"/>
    </source>
</evidence>
<dbReference type="EMBL" id="JAOAOG010000308">
    <property type="protein sequence ID" value="KAJ6230793.1"/>
    <property type="molecule type" value="Genomic_DNA"/>
</dbReference>
<evidence type="ECO:0000313" key="1">
    <source>
        <dbReference type="EMBL" id="KAJ6230793.1"/>
    </source>
</evidence>
<dbReference type="Proteomes" id="UP001150062">
    <property type="component" value="Unassembled WGS sequence"/>
</dbReference>
<name>A0ABQ8XGJ2_9EUKA</name>
<accession>A0ABQ8XGJ2</accession>
<proteinExistence type="predicted"/>
<comment type="caution">
    <text evidence="1">The sequence shown here is derived from an EMBL/GenBank/DDBJ whole genome shotgun (WGS) entry which is preliminary data.</text>
</comment>
<protein>
    <submittedName>
        <fullName evidence="1">Uncharacterized protein</fullName>
    </submittedName>
</protein>